<feature type="compositionally biased region" description="Basic and acidic residues" evidence="1">
    <location>
        <begin position="1"/>
        <end position="15"/>
    </location>
</feature>
<organism evidence="2">
    <name type="scientific">Siphoviridae sp. ct8Cp41</name>
    <dbReference type="NCBI Taxonomy" id="2825358"/>
    <lineage>
        <taxon>Viruses</taxon>
        <taxon>Duplodnaviria</taxon>
        <taxon>Heunggongvirae</taxon>
        <taxon>Uroviricota</taxon>
        <taxon>Caudoviricetes</taxon>
    </lineage>
</organism>
<feature type="region of interest" description="Disordered" evidence="1">
    <location>
        <begin position="1"/>
        <end position="20"/>
    </location>
</feature>
<dbReference type="EMBL" id="BK016059">
    <property type="protein sequence ID" value="DAF91721.1"/>
    <property type="molecule type" value="Genomic_DNA"/>
</dbReference>
<accession>A0A8S5UB69</accession>
<reference evidence="2" key="1">
    <citation type="journal article" date="2021" name="Proc. Natl. Acad. Sci. U.S.A.">
        <title>A Catalog of Tens of Thousands of Viruses from Human Metagenomes Reveals Hidden Associations with Chronic Diseases.</title>
        <authorList>
            <person name="Tisza M.J."/>
            <person name="Buck C.B."/>
        </authorList>
    </citation>
    <scope>NUCLEOTIDE SEQUENCE</scope>
    <source>
        <strain evidence="2">Ct8Cp41</strain>
    </source>
</reference>
<evidence type="ECO:0000256" key="1">
    <source>
        <dbReference type="SAM" id="MobiDB-lite"/>
    </source>
</evidence>
<sequence length="78" mass="9001">MTIEQAREWLQHHADNTPMPGAKEAYRTILETLDRVQLGKWGCYEPLSNGYRCSRCKLIHRNCTAYCPNCGKKMEVGK</sequence>
<protein>
    <submittedName>
        <fullName evidence="2">Rubredoxin metal binding domain</fullName>
    </submittedName>
</protein>
<evidence type="ECO:0000313" key="2">
    <source>
        <dbReference type="EMBL" id="DAF91721.1"/>
    </source>
</evidence>
<proteinExistence type="predicted"/>
<name>A0A8S5UB69_9CAUD</name>